<dbReference type="RefSeq" id="WP_250874079.1">
    <property type="nucleotide sequence ID" value="NZ_JALXFV010000006.1"/>
</dbReference>
<reference evidence="2 3" key="1">
    <citation type="journal article" date="2019" name="Int. J. Syst. Evol. Microbiol.">
        <title>The Global Catalogue of Microorganisms (GCM) 10K type strain sequencing project: providing services to taxonomists for standard genome sequencing and annotation.</title>
        <authorList>
            <consortium name="The Broad Institute Genomics Platform"/>
            <consortium name="The Broad Institute Genome Sequencing Center for Infectious Disease"/>
            <person name="Wu L."/>
            <person name="Ma J."/>
        </authorList>
    </citation>
    <scope>NUCLEOTIDE SEQUENCE [LARGE SCALE GENOMIC DNA]</scope>
    <source>
        <strain evidence="2 3">CGMCC 1.12563</strain>
    </source>
</reference>
<feature type="transmembrane region" description="Helical" evidence="1">
    <location>
        <begin position="95"/>
        <end position="115"/>
    </location>
</feature>
<keyword evidence="1" id="KW-0472">Membrane</keyword>
<gene>
    <name evidence="2" type="ORF">ACFSBT_12535</name>
</gene>
<dbReference type="Proteomes" id="UP001597187">
    <property type="component" value="Unassembled WGS sequence"/>
</dbReference>
<accession>A0ABD6AWX8</accession>
<organism evidence="2 3">
    <name type="scientific">Halomarina rubra</name>
    <dbReference type="NCBI Taxonomy" id="2071873"/>
    <lineage>
        <taxon>Archaea</taxon>
        <taxon>Methanobacteriati</taxon>
        <taxon>Methanobacteriota</taxon>
        <taxon>Stenosarchaea group</taxon>
        <taxon>Halobacteria</taxon>
        <taxon>Halobacteriales</taxon>
        <taxon>Natronomonadaceae</taxon>
        <taxon>Halomarina</taxon>
    </lineage>
</organism>
<keyword evidence="3" id="KW-1185">Reference proteome</keyword>
<comment type="caution">
    <text evidence="2">The sequence shown here is derived from an EMBL/GenBank/DDBJ whole genome shotgun (WGS) entry which is preliminary data.</text>
</comment>
<feature type="transmembrane region" description="Helical" evidence="1">
    <location>
        <begin position="34"/>
        <end position="51"/>
    </location>
</feature>
<dbReference type="EMBL" id="JBHUDC010000006">
    <property type="protein sequence ID" value="MFD1514107.1"/>
    <property type="molecule type" value="Genomic_DNA"/>
</dbReference>
<evidence type="ECO:0000256" key="1">
    <source>
        <dbReference type="SAM" id="Phobius"/>
    </source>
</evidence>
<dbReference type="AlphaFoldDB" id="A0ABD6AWX8"/>
<sequence length="124" mass="12815">MNRTSSELVYDLLLVLASGLGVVTYMLAILMSPALGAGASLILVVLGLFTLVPAGKRVPAGMIGITAVALAGIVIPRAVSRVDSAVFPLGNEMTTTLLVSGIVLLVTFALVRVTAFQPEPRHST</sequence>
<proteinExistence type="predicted"/>
<keyword evidence="1" id="KW-1133">Transmembrane helix</keyword>
<protein>
    <submittedName>
        <fullName evidence="2">Uncharacterized protein</fullName>
    </submittedName>
</protein>
<feature type="transmembrane region" description="Helical" evidence="1">
    <location>
        <begin position="12"/>
        <end position="28"/>
    </location>
</feature>
<keyword evidence="1" id="KW-0812">Transmembrane</keyword>
<evidence type="ECO:0000313" key="2">
    <source>
        <dbReference type="EMBL" id="MFD1514107.1"/>
    </source>
</evidence>
<feature type="transmembrane region" description="Helical" evidence="1">
    <location>
        <begin position="58"/>
        <end position="75"/>
    </location>
</feature>
<evidence type="ECO:0000313" key="3">
    <source>
        <dbReference type="Proteomes" id="UP001597187"/>
    </source>
</evidence>
<name>A0ABD6AWX8_9EURY</name>